<dbReference type="GeneID" id="9060817"/>
<gene>
    <name evidence="1" type="ORF">Pmar_PMAR019081</name>
</gene>
<sequence length="239" mass="26884">MESRLFPHSGVEKENLVVVDPELLTSSRERIRSVLVEDLREAHKLVDAYSVHVGPISELLAPCIAADDLDASRDFVSQCSQYVDAVGQVCPGGIRTQLFFVDTSTVVRKFAAAIRKVSQDFLVSTAEQLDETAQEIGYIYRGLEQYFNVPEDDYEAEKLLRAVENIAERTLDPLEENIAELVDVLNFLDHSQFLVSLDLRVEIYHLLSTAPDVRADLRQLCEDLKSREGQQSEGIDPDD</sequence>
<dbReference type="InParanoid" id="C5KTT7"/>
<reference evidence="1 2" key="1">
    <citation type="submission" date="2008-07" db="EMBL/GenBank/DDBJ databases">
        <authorList>
            <person name="El-Sayed N."/>
            <person name="Caler E."/>
            <person name="Inman J."/>
            <person name="Amedeo P."/>
            <person name="Hass B."/>
            <person name="Wortman J."/>
        </authorList>
    </citation>
    <scope>NUCLEOTIDE SEQUENCE [LARGE SCALE GENOMIC DNA]</scope>
    <source>
        <strain evidence="2">ATCC 50983 / TXsc</strain>
    </source>
</reference>
<keyword evidence="2" id="KW-1185">Reference proteome</keyword>
<dbReference type="RefSeq" id="XP_002780184.1">
    <property type="nucleotide sequence ID" value="XM_002780138.1"/>
</dbReference>
<protein>
    <submittedName>
        <fullName evidence="1">Uncharacterized protein</fullName>
    </submittedName>
</protein>
<proteinExistence type="predicted"/>
<accession>C5KTT7</accession>
<dbReference type="AlphaFoldDB" id="C5KTT7"/>
<name>C5KTT7_PERM5</name>
<dbReference type="Proteomes" id="UP000007800">
    <property type="component" value="Unassembled WGS sequence"/>
</dbReference>
<organism evidence="2">
    <name type="scientific">Perkinsus marinus (strain ATCC 50983 / TXsc)</name>
    <dbReference type="NCBI Taxonomy" id="423536"/>
    <lineage>
        <taxon>Eukaryota</taxon>
        <taxon>Sar</taxon>
        <taxon>Alveolata</taxon>
        <taxon>Perkinsozoa</taxon>
        <taxon>Perkinsea</taxon>
        <taxon>Perkinsida</taxon>
        <taxon>Perkinsidae</taxon>
        <taxon>Perkinsus</taxon>
    </lineage>
</organism>
<evidence type="ECO:0000313" key="2">
    <source>
        <dbReference type="Proteomes" id="UP000007800"/>
    </source>
</evidence>
<evidence type="ECO:0000313" key="1">
    <source>
        <dbReference type="EMBL" id="EER11979.1"/>
    </source>
</evidence>
<dbReference type="EMBL" id="GG676180">
    <property type="protein sequence ID" value="EER11979.1"/>
    <property type="molecule type" value="Genomic_DNA"/>
</dbReference>